<keyword evidence="7" id="KW-1133">Transmembrane helix</keyword>
<accession>A0A1P8B9Z0</accession>
<evidence type="ECO:0000313" key="10">
    <source>
        <dbReference type="Proteomes" id="UP000006548"/>
    </source>
</evidence>
<evidence type="ECO:0000313" key="9">
    <source>
        <dbReference type="EMBL" id="ANM68413.1"/>
    </source>
</evidence>
<evidence type="ECO:0000256" key="6">
    <source>
        <dbReference type="RuleBase" id="RU367044"/>
    </source>
</evidence>
<evidence type="ECO:0000256" key="4">
    <source>
        <dbReference type="ARBA" id="ARBA00022525"/>
    </source>
</evidence>
<protein>
    <recommendedName>
        <fullName evidence="6">S-protein homolog</fullName>
    </recommendedName>
</protein>
<dbReference type="TAIR" id="AT5G04347"/>
<keyword evidence="5" id="KW-0732">Signal</keyword>
<dbReference type="PaxDb" id="3702-AT5G04347.1"/>
<dbReference type="AlphaFoldDB" id="A0A1P8B9Z0"/>
<gene>
    <name evidence="8 9" type="ordered locus">At5g04347</name>
</gene>
<keyword evidence="3 6" id="KW-0713">Self-incompatibility</keyword>
<comment type="subcellular location">
    <subcellularLocation>
        <location evidence="1 6">Secreted</location>
    </subcellularLocation>
</comment>
<name>A0A1P8B9Z0_ARATH</name>
<keyword evidence="11 12" id="KW-1267">Proteomics identification</keyword>
<evidence type="ECO:0000256" key="3">
    <source>
        <dbReference type="ARBA" id="ARBA00022471"/>
    </source>
</evidence>
<dbReference type="ProteomicsDB" id="202347"/>
<dbReference type="InParanoid" id="A0A1P8B9Z0"/>
<evidence type="ECO:0000256" key="2">
    <source>
        <dbReference type="ARBA" id="ARBA00005581"/>
    </source>
</evidence>
<evidence type="ECO:0000256" key="7">
    <source>
        <dbReference type="SAM" id="Phobius"/>
    </source>
</evidence>
<dbReference type="GO" id="GO:0005576">
    <property type="term" value="C:extracellular region"/>
    <property type="evidence" value="ECO:0007669"/>
    <property type="project" value="UniProtKB-SubCell"/>
</dbReference>
<keyword evidence="10" id="KW-1185">Reference proteome</keyword>
<feature type="transmembrane region" description="Helical" evidence="7">
    <location>
        <begin position="34"/>
        <end position="56"/>
    </location>
</feature>
<evidence type="ECO:0007829" key="12">
    <source>
        <dbReference type="ProteomicsDB" id="A0A1P8B9Z0"/>
    </source>
</evidence>
<keyword evidence="7" id="KW-0812">Transmembrane</keyword>
<dbReference type="RefSeq" id="NP_001330171.1">
    <property type="nucleotide sequence ID" value="NM_001342766.1"/>
</dbReference>
<dbReference type="GO" id="GO:0060320">
    <property type="term" value="P:rejection of self pollen"/>
    <property type="evidence" value="ECO:0007669"/>
    <property type="project" value="UniProtKB-KW"/>
</dbReference>
<dbReference type="GeneID" id="3770710"/>
<comment type="similarity">
    <text evidence="2 6">Belongs to the plant self-incompatibility (S1) protein family.</text>
</comment>
<dbReference type="Araport" id="AT5G04347"/>
<dbReference type="Pfam" id="PF05938">
    <property type="entry name" value="Self-incomp_S1"/>
    <property type="match status" value="1"/>
</dbReference>
<dbReference type="Proteomes" id="UP000006548">
    <property type="component" value="Chromosome 5"/>
</dbReference>
<reference evidence="10" key="2">
    <citation type="journal article" date="2017" name="Plant J.">
        <title>Araport11: a complete reannotation of the Arabidopsis thaliana reference genome.</title>
        <authorList>
            <person name="Cheng C.Y."/>
            <person name="Krishnakumar V."/>
            <person name="Chan A.P."/>
            <person name="Thibaud-Nissen F."/>
            <person name="Schobel S."/>
            <person name="Town C.D."/>
        </authorList>
    </citation>
    <scope>GENOME REANNOTATION</scope>
    <source>
        <strain evidence="10">cv. Columbia</strain>
    </source>
</reference>
<dbReference type="SMR" id="A0A1P8B9Z0"/>
<proteinExistence type="evidence at protein level"/>
<organism evidence="9 10">
    <name type="scientific">Arabidopsis thaliana</name>
    <name type="common">Mouse-ear cress</name>
    <dbReference type="NCBI Taxonomy" id="3702"/>
    <lineage>
        <taxon>Eukaryota</taxon>
        <taxon>Viridiplantae</taxon>
        <taxon>Streptophyta</taxon>
        <taxon>Embryophyta</taxon>
        <taxon>Tracheophyta</taxon>
        <taxon>Spermatophyta</taxon>
        <taxon>Magnoliopsida</taxon>
        <taxon>eudicotyledons</taxon>
        <taxon>Gunneridae</taxon>
        <taxon>Pentapetalae</taxon>
        <taxon>rosids</taxon>
        <taxon>malvids</taxon>
        <taxon>Brassicales</taxon>
        <taxon>Brassicaceae</taxon>
        <taxon>Camelineae</taxon>
        <taxon>Arabidopsis</taxon>
    </lineage>
</organism>
<keyword evidence="7" id="KW-0472">Membrane</keyword>
<reference evidence="9 10" key="1">
    <citation type="journal article" date="2000" name="Nature">
        <title>Sequence and analysis of chromosome 5 of the plant Arabidopsis thaliana.</title>
        <authorList>
            <consortium name="Kazusa DNA Research Institute"/>
            <consortium name="Cold Spring Harbor and Washington University in St Louis Sequencing Consortium"/>
            <consortium name="European Union Arabidopsis Genome Sequencing Consortium"/>
            <person name="Tabata S."/>
            <person name="Kaneko T."/>
            <person name="Nakamura Y."/>
            <person name="Kotani H."/>
            <person name="Kato T."/>
            <person name="Asamizu E."/>
            <person name="Miyajima N."/>
            <person name="Sasamoto S."/>
            <person name="Kimura T."/>
            <person name="Hosouchi T."/>
            <person name="Kawashima K."/>
            <person name="Kohara M."/>
            <person name="Matsumoto M."/>
            <person name="Matsuno A."/>
            <person name="Muraki A."/>
            <person name="Nakayama S."/>
            <person name="Nakazaki N."/>
            <person name="Naruo K."/>
            <person name="Okumura S."/>
            <person name="Shinpo S."/>
            <person name="Takeuchi C."/>
            <person name="Wada T."/>
            <person name="Watanabe A."/>
            <person name="Yamada M."/>
            <person name="Yasuda M."/>
            <person name="Sato S."/>
            <person name="de la Bastide M."/>
            <person name="Huang E."/>
            <person name="Spiegel L."/>
            <person name="Gnoj L."/>
            <person name="O'Shaughnessy A."/>
            <person name="Preston R."/>
            <person name="Habermann K."/>
            <person name="Murray J."/>
            <person name="Johnson D."/>
            <person name="Rohlfing T."/>
            <person name="Nelson J."/>
            <person name="Stoneking T."/>
            <person name="Pepin K."/>
            <person name="Spieth J."/>
            <person name="Sekhon M."/>
            <person name="Armstrong J."/>
            <person name="Becker M."/>
            <person name="Belter E."/>
            <person name="Cordum H."/>
            <person name="Cordes M."/>
            <person name="Courtney L."/>
            <person name="Courtney W."/>
            <person name="Dante M."/>
            <person name="Du H."/>
            <person name="Edwards J."/>
            <person name="Fryman J."/>
            <person name="Haakensen B."/>
            <person name="Lamar E."/>
            <person name="Latreille P."/>
            <person name="Leonard S."/>
            <person name="Meyer R."/>
            <person name="Mulvaney E."/>
            <person name="Ozersky P."/>
            <person name="Riley A."/>
            <person name="Strowmatt C."/>
            <person name="Wagner-McPherson C."/>
            <person name="Wollam A."/>
            <person name="Yoakum M."/>
            <person name="Bell M."/>
            <person name="Dedhia N."/>
            <person name="Parnell L."/>
            <person name="Shah R."/>
            <person name="Rodriguez M."/>
            <person name="See L.H."/>
            <person name="Vil D."/>
            <person name="Baker J."/>
            <person name="Kirchoff K."/>
            <person name="Toth K."/>
            <person name="King L."/>
            <person name="Bahret A."/>
            <person name="Miller B."/>
            <person name="Marra M."/>
            <person name="Martienssen R."/>
            <person name="McCombie W.R."/>
            <person name="Wilson R.K."/>
            <person name="Murphy G."/>
            <person name="Bancroft I."/>
            <person name="Volckaert G."/>
            <person name="Wambutt R."/>
            <person name="Dusterhoft A."/>
            <person name="Stiekema W."/>
            <person name="Pohl T."/>
            <person name="Entian K.D."/>
            <person name="Terryn N."/>
            <person name="Hartley N."/>
            <person name="Bent E."/>
            <person name="Johnson S."/>
            <person name="Langham S.A."/>
            <person name="McCullagh B."/>
            <person name="Robben J."/>
            <person name="Grymonprez B."/>
            <person name="Zimmermann W."/>
            <person name="Ramsperger U."/>
            <person name="Wedler H."/>
            <person name="Balke K."/>
            <person name="Wedler E."/>
            <person name="Peters S."/>
            <person name="van Staveren M."/>
            <person name="Dirkse W."/>
            <person name="Mooijman P."/>
            <person name="Lankhorst R.K."/>
            <person name="Weitzenegger T."/>
            <person name="Bothe G."/>
            <person name="Rose M."/>
            <person name="Hauf J."/>
            <person name="Berneiser S."/>
            <person name="Hempel S."/>
            <person name="Feldpausch M."/>
            <person name="Lamberth S."/>
            <person name="Villarroel R."/>
            <person name="Gielen J."/>
            <person name="Ardiles W."/>
            <person name="Bents O."/>
            <person name="Lemcke K."/>
            <person name="Kolesov G."/>
            <person name="Mayer K."/>
            <person name="Rudd S."/>
            <person name="Schoof H."/>
            <person name="Schueller C."/>
            <person name="Zaccaria P."/>
            <person name="Mewes H.W."/>
            <person name="Bevan M."/>
            <person name="Fransz P."/>
        </authorList>
    </citation>
    <scope>NUCLEOTIDE SEQUENCE [LARGE SCALE GENOMIC DNA]</scope>
    <source>
        <strain evidence="10">cv. Columbia</strain>
    </source>
</reference>
<keyword evidence="4 6" id="KW-0964">Secreted</keyword>
<evidence type="ECO:0007829" key="11">
    <source>
        <dbReference type="PeptideAtlas" id="A0A1P8B9Z0"/>
    </source>
</evidence>
<evidence type="ECO:0000256" key="1">
    <source>
        <dbReference type="ARBA" id="ARBA00004613"/>
    </source>
</evidence>
<dbReference type="EMBL" id="CP002688">
    <property type="protein sequence ID" value="ANM68413.1"/>
    <property type="molecule type" value="Genomic_DNA"/>
</dbReference>
<dbReference type="PANTHER" id="PTHR31232:SF139">
    <property type="entry name" value="S-PROTEIN HOMOLOG"/>
    <property type="match status" value="1"/>
</dbReference>
<sequence length="160" mass="19055">MYISTHHGEKNERPERFDHIVSSKKKKKNNMKNLFIFVILLSVCIRNTFGISTLLVKNELNNKVLGVRCRSKDDNLGDHILRVGQMTKNNFDDNVWRRTLFWCNLWKGPDFKLHVAFDAYRSQWKADIGPRYLWIAREDGIYYTQHPETPPKKKYDWPKA</sequence>
<dbReference type="ExpressionAtlas" id="A0A1P8B9Z0">
    <property type="expression patterns" value="baseline and differential"/>
</dbReference>
<evidence type="ECO:0000256" key="5">
    <source>
        <dbReference type="ARBA" id="ARBA00022729"/>
    </source>
</evidence>
<dbReference type="PANTHER" id="PTHR31232">
    <property type="match status" value="1"/>
</dbReference>
<dbReference type="InterPro" id="IPR010264">
    <property type="entry name" value="Self-incomp_S1"/>
</dbReference>
<evidence type="ECO:0000313" key="8">
    <source>
        <dbReference type="Araport" id="AT5G04347"/>
    </source>
</evidence>